<gene>
    <name evidence="4" type="ORF">OAN307_c00860</name>
</gene>
<evidence type="ECO:0000256" key="2">
    <source>
        <dbReference type="ARBA" id="ARBA00022729"/>
    </source>
</evidence>
<dbReference type="Gene3D" id="1.20.1420.20">
    <property type="entry name" value="M75 peptidase, HXXE motif"/>
    <property type="match status" value="1"/>
</dbReference>
<dbReference type="Pfam" id="PF09375">
    <property type="entry name" value="Peptidase_M75"/>
    <property type="match status" value="1"/>
</dbReference>
<dbReference type="AlphaFoldDB" id="M9R7W6"/>
<protein>
    <recommendedName>
        <fullName evidence="3">Imelysin-like domain-containing protein</fullName>
    </recommendedName>
</protein>
<dbReference type="KEGG" id="oat:OAN307_c00860"/>
<organism evidence="4 5">
    <name type="scientific">Octadecabacter antarcticus 307</name>
    <dbReference type="NCBI Taxonomy" id="391626"/>
    <lineage>
        <taxon>Bacteria</taxon>
        <taxon>Pseudomonadati</taxon>
        <taxon>Pseudomonadota</taxon>
        <taxon>Alphaproteobacteria</taxon>
        <taxon>Rhodobacterales</taxon>
        <taxon>Roseobacteraceae</taxon>
        <taxon>Octadecabacter</taxon>
    </lineage>
</organism>
<keyword evidence="5" id="KW-1185">Reference proteome</keyword>
<evidence type="ECO:0000313" key="4">
    <source>
        <dbReference type="EMBL" id="AGI65860.1"/>
    </source>
</evidence>
<dbReference type="InterPro" id="IPR038352">
    <property type="entry name" value="Imelysin_sf"/>
</dbReference>
<dbReference type="STRING" id="391626.OAN307_c00860"/>
<dbReference type="InterPro" id="IPR018976">
    <property type="entry name" value="Imelysin-like"/>
</dbReference>
<dbReference type="HOGENOM" id="CLU_1738642_0_0_5"/>
<proteinExistence type="predicted"/>
<feature type="domain" description="Imelysin-like" evidence="3">
    <location>
        <begin position="18"/>
        <end position="62"/>
    </location>
</feature>
<dbReference type="EMBL" id="CP003740">
    <property type="protein sequence ID" value="AGI65860.1"/>
    <property type="molecule type" value="Genomic_DNA"/>
</dbReference>
<sequence length="150" mass="16507">MTTQWADYGAARGDLTANTGAGLGVMLNDPEEEHSCFADDTKNDHYYDGLGVQNVYLCEYIGAEMNGTAAVSVQLPMVASVNTLTQDVPSSKYQRCHLTLRILGTTTWSKSPRFRLRCTRTPSDISPSECSGKEMAQWMVSSAFTRSDHL</sequence>
<accession>M9R7W6</accession>
<dbReference type="GO" id="GO:0030313">
    <property type="term" value="C:cell envelope"/>
    <property type="evidence" value="ECO:0007669"/>
    <property type="project" value="UniProtKB-SubCell"/>
</dbReference>
<evidence type="ECO:0000259" key="3">
    <source>
        <dbReference type="Pfam" id="PF09375"/>
    </source>
</evidence>
<evidence type="ECO:0000256" key="1">
    <source>
        <dbReference type="ARBA" id="ARBA00004196"/>
    </source>
</evidence>
<comment type="subcellular location">
    <subcellularLocation>
        <location evidence="1">Cell envelope</location>
    </subcellularLocation>
</comment>
<dbReference type="eggNOG" id="COG3487">
    <property type="taxonomic scope" value="Bacteria"/>
</dbReference>
<evidence type="ECO:0000313" key="5">
    <source>
        <dbReference type="Proteomes" id="UP000005307"/>
    </source>
</evidence>
<dbReference type="Proteomes" id="UP000005307">
    <property type="component" value="Chromosome"/>
</dbReference>
<name>M9R7W6_9RHOB</name>
<keyword evidence="2" id="KW-0732">Signal</keyword>
<reference evidence="4 5" key="1">
    <citation type="journal article" date="2013" name="PLoS ONE">
        <title>Poles Apart: Arctic and Antarctic Octadecabacter strains Share High Genome Plasticity and a New Type of Xanthorhodopsin.</title>
        <authorList>
            <person name="Vollmers J."/>
            <person name="Voget S."/>
            <person name="Dietrich S."/>
            <person name="Gollnow K."/>
            <person name="Smits M."/>
            <person name="Meyer K."/>
            <person name="Brinkhoff T."/>
            <person name="Simon M."/>
            <person name="Daniel R."/>
        </authorList>
    </citation>
    <scope>NUCLEOTIDE SEQUENCE [LARGE SCALE GENOMIC DNA]</scope>
    <source>
        <strain evidence="4 5">307</strain>
    </source>
</reference>